<keyword evidence="2" id="KW-1133">Transmembrane helix</keyword>
<evidence type="ECO:0008006" key="5">
    <source>
        <dbReference type="Google" id="ProtNLM"/>
    </source>
</evidence>
<evidence type="ECO:0000313" key="3">
    <source>
        <dbReference type="EMBL" id="MDV0446435.1"/>
    </source>
</evidence>
<dbReference type="Gene3D" id="2.160.20.10">
    <property type="entry name" value="Single-stranded right-handed beta-helix, Pectin lyase-like"/>
    <property type="match status" value="1"/>
</dbReference>
<dbReference type="SUPFAM" id="SSF51126">
    <property type="entry name" value="Pectin lyase-like"/>
    <property type="match status" value="1"/>
</dbReference>
<evidence type="ECO:0000256" key="1">
    <source>
        <dbReference type="SAM" id="MobiDB-lite"/>
    </source>
</evidence>
<keyword evidence="4" id="KW-1185">Reference proteome</keyword>
<keyword evidence="2" id="KW-0472">Membrane</keyword>
<dbReference type="AlphaFoldDB" id="A0AAE4MII5"/>
<gene>
    <name evidence="3" type="ORF">MsAg5_02690</name>
</gene>
<sequence length="484" mass="51122">MIKRRLTPIIIFLLTLMALTGTAAALSGDGTSADTAYIVDDNSNLTAWEDVAQPNQFVKVTALDLLDEVLLSAQSDTTVLLTNGPYTATQYLILSSEEGITVTNDAGASPVIQLTGVTDGFKIQSNRTTIKNVTLDGTNTADYGFRVQIDYNTGLGGHNIIFDNVTATNMNKTAFDFSRNTNCSYTNLTAINNGAFGLTITQGNNVTVLNTVTQNNSWGGVNVNNKPQGDAYDMPTADIDISGIQSLEINPITLEEYNTSSASEIRSNTDVPSNIDLNNMSVVVSNSGPGGVEDDTTTPMSTKLVTLNINNTETQNGSVLSKLLEESVDGNEVNVPAGNFNVGNVTIPANITIVGSGNPTIIGILTPAPGIDPPVEEGVTVTPPPAGSGGGTGQATVVNTTQTNNTTTNNTTTNDTTTNNTTPPTNTSDTSNTSPNTTPNNTSTPSSESWWDQYMWYVIGAIIVILIVAAGAYYYFYVYKPKNS</sequence>
<dbReference type="Proteomes" id="UP001271789">
    <property type="component" value="Unassembled WGS sequence"/>
</dbReference>
<name>A0AAE4MII5_9EURY</name>
<feature type="transmembrane region" description="Helical" evidence="2">
    <location>
        <begin position="454"/>
        <end position="476"/>
    </location>
</feature>
<evidence type="ECO:0000256" key="2">
    <source>
        <dbReference type="SAM" id="Phobius"/>
    </source>
</evidence>
<keyword evidence="2" id="KW-0812">Transmembrane</keyword>
<feature type="compositionally biased region" description="Low complexity" evidence="1">
    <location>
        <begin position="394"/>
        <end position="447"/>
    </location>
</feature>
<accession>A0AAE4MII5</accession>
<comment type="caution">
    <text evidence="3">The sequence shown here is derived from an EMBL/GenBank/DDBJ whole genome shotgun (WGS) entry which is preliminary data.</text>
</comment>
<evidence type="ECO:0000313" key="4">
    <source>
        <dbReference type="Proteomes" id="UP001271789"/>
    </source>
</evidence>
<dbReference type="EMBL" id="JAWDKD010000005">
    <property type="protein sequence ID" value="MDV0446435.1"/>
    <property type="molecule type" value="Genomic_DNA"/>
</dbReference>
<dbReference type="InterPro" id="IPR012334">
    <property type="entry name" value="Pectin_lyas_fold"/>
</dbReference>
<proteinExistence type="predicted"/>
<feature type="region of interest" description="Disordered" evidence="1">
    <location>
        <begin position="369"/>
        <end position="447"/>
    </location>
</feature>
<reference evidence="3" key="1">
    <citation type="submission" date="2023-06" db="EMBL/GenBank/DDBJ databases">
        <title>Genome sequence of Methanosarcinaceae archaeon Ag5.</title>
        <authorList>
            <person name="Protasov E."/>
            <person name="Platt K."/>
            <person name="Poehlein A."/>
            <person name="Daniel R."/>
            <person name="Brune A."/>
        </authorList>
    </citation>
    <scope>NUCLEOTIDE SEQUENCE</scope>
    <source>
        <strain evidence="3">Ag5</strain>
    </source>
</reference>
<organism evidence="3 4">
    <name type="scientific">Methanolapillus africanus</name>
    <dbReference type="NCBI Taxonomy" id="3028297"/>
    <lineage>
        <taxon>Archaea</taxon>
        <taxon>Methanobacteriati</taxon>
        <taxon>Methanobacteriota</taxon>
        <taxon>Stenosarchaea group</taxon>
        <taxon>Methanomicrobia</taxon>
        <taxon>Methanosarcinales</taxon>
        <taxon>Methanosarcinaceae</taxon>
        <taxon>Methanolapillus</taxon>
    </lineage>
</organism>
<dbReference type="RefSeq" id="WP_338098828.1">
    <property type="nucleotide sequence ID" value="NZ_JAWDKD010000005.1"/>
</dbReference>
<protein>
    <recommendedName>
        <fullName evidence="5">Right handed beta helix domain-containing protein</fullName>
    </recommendedName>
</protein>
<dbReference type="InterPro" id="IPR011050">
    <property type="entry name" value="Pectin_lyase_fold/virulence"/>
</dbReference>